<name>A0A1J5Q8I4_9ZZZZ</name>
<evidence type="ECO:0000313" key="1">
    <source>
        <dbReference type="EMBL" id="OIQ79664.1"/>
    </source>
</evidence>
<dbReference type="AlphaFoldDB" id="A0A1J5Q8I4"/>
<dbReference type="EMBL" id="MLJW01001177">
    <property type="protein sequence ID" value="OIQ79664.1"/>
    <property type="molecule type" value="Genomic_DNA"/>
</dbReference>
<sequence>MLLALAVAAPGQLLEPVLSYLGGLISLRVLGWLGLASIPCMTSNSLTTSP</sequence>
<organism evidence="1">
    <name type="scientific">mine drainage metagenome</name>
    <dbReference type="NCBI Taxonomy" id="410659"/>
    <lineage>
        <taxon>unclassified sequences</taxon>
        <taxon>metagenomes</taxon>
        <taxon>ecological metagenomes</taxon>
    </lineage>
</organism>
<gene>
    <name evidence="1" type="ORF">GALL_385920</name>
</gene>
<protein>
    <submittedName>
        <fullName evidence="1">Uncharacterized protein</fullName>
    </submittedName>
</protein>
<comment type="caution">
    <text evidence="1">The sequence shown here is derived from an EMBL/GenBank/DDBJ whole genome shotgun (WGS) entry which is preliminary data.</text>
</comment>
<accession>A0A1J5Q8I4</accession>
<proteinExistence type="predicted"/>
<reference evidence="1" key="1">
    <citation type="submission" date="2016-10" db="EMBL/GenBank/DDBJ databases">
        <title>Sequence of Gallionella enrichment culture.</title>
        <authorList>
            <person name="Poehlein A."/>
            <person name="Muehling M."/>
            <person name="Daniel R."/>
        </authorList>
    </citation>
    <scope>NUCLEOTIDE SEQUENCE</scope>
</reference>